<evidence type="ECO:0008006" key="7">
    <source>
        <dbReference type="Google" id="ProtNLM"/>
    </source>
</evidence>
<dbReference type="PROSITE" id="PS50294">
    <property type="entry name" value="WD_REPEATS_REGION"/>
    <property type="match status" value="2"/>
</dbReference>
<dbReference type="GeneTree" id="ENSGT00940000158003"/>
<organism evidence="5 6">
    <name type="scientific">Denticeps clupeoides</name>
    <name type="common">denticle herring</name>
    <dbReference type="NCBI Taxonomy" id="299321"/>
    <lineage>
        <taxon>Eukaryota</taxon>
        <taxon>Metazoa</taxon>
        <taxon>Chordata</taxon>
        <taxon>Craniata</taxon>
        <taxon>Vertebrata</taxon>
        <taxon>Euteleostomi</taxon>
        <taxon>Actinopterygii</taxon>
        <taxon>Neopterygii</taxon>
        <taxon>Teleostei</taxon>
        <taxon>Clupei</taxon>
        <taxon>Clupeiformes</taxon>
        <taxon>Denticipitoidei</taxon>
        <taxon>Denticipitidae</taxon>
        <taxon>Denticeps</taxon>
    </lineage>
</organism>
<keyword evidence="6" id="KW-1185">Reference proteome</keyword>
<dbReference type="PROSITE" id="PS00678">
    <property type="entry name" value="WD_REPEATS_1"/>
    <property type="match status" value="1"/>
</dbReference>
<dbReference type="SUPFAM" id="SSF81383">
    <property type="entry name" value="F-box domain"/>
    <property type="match status" value="1"/>
</dbReference>
<feature type="repeat" description="WD" evidence="3">
    <location>
        <begin position="483"/>
        <end position="522"/>
    </location>
</feature>
<dbReference type="Ensembl" id="ENSDCDT00010027746.1">
    <property type="protein sequence ID" value="ENSDCDP00010023142.1"/>
    <property type="gene ID" value="ENSDCDG00010013770.1"/>
</dbReference>
<dbReference type="InterPro" id="IPR036047">
    <property type="entry name" value="F-box-like_dom_sf"/>
</dbReference>
<accession>A0AAY4BRN6</accession>
<dbReference type="SMART" id="SM00320">
    <property type="entry name" value="WD40"/>
    <property type="match status" value="5"/>
</dbReference>
<dbReference type="PROSITE" id="PS50082">
    <property type="entry name" value="WD_REPEATS_2"/>
    <property type="match status" value="2"/>
</dbReference>
<sequence>MSSHNVEYEYFFYFLPSLERIPNRQDATEVPLMKVPHTRCSPGACHGLSWLYRCGLEPRPAKTRWFLRTGSWEKRRFLTGILLRCADAALLSRVHDVLHATRGKDVTYARSRPGVRGPGEREEGGDSREPEMRDTWDWFGRCPVRTQTQYLMGILSQCDMELLRMMGNLARVLLVRQRTFSREPESSHSFHSDDDPDLELLVQASSVYGPVDVGSMEAGEMKIPEGTCFSPELLTRLGESTSGEILTWSLKPDLKSLRSVRRDLSGCEDLVDPALTVVARSSRSLSGVGLYRDFIRALPVHLAKRILGLLDAPTLHRCLRVSLHWGGLAKEMILHTGYRFLTCSSRCLNTHPGRKHVESCASGAFQGGAFSSVYCGVKTRPVQMEERDVYRGLYNVLVLQDRDDAARVVHSTGQQLVAISSKQHVVQLINVASLRVVPPEFRGHAGSIRALLLCEERGLVLSAGYDLTIRCWDLQSGSCTMLLRGHLGSITCLDLHGDVLVSGARDCRVKVWDLQTGRCDERLRFRHGRPVLSVKVSEVTVVSGCSAGQVKMWSLETASLLKLVGGHQGPVRCVALDQWHILTGGSDGLAVAWSRNCRFKKCLMKFQHPKEVTTLSFLSLRLVTGCTDGKIRIFHFLTGQCLRVMKASGHPSPVLSIHTHSDSTTHVYETPGDPMAKPRPSPPSHALHPIRRAGMLPSTLRPRAAVLSPPTYRNLLTSEVNITII</sequence>
<protein>
    <recommendedName>
        <fullName evidence="7">F-box and WD repeat domain containing 10</fullName>
    </recommendedName>
</protein>
<dbReference type="AlphaFoldDB" id="A0AAY4BRN6"/>
<proteinExistence type="predicted"/>
<evidence type="ECO:0000256" key="4">
    <source>
        <dbReference type="SAM" id="MobiDB-lite"/>
    </source>
</evidence>
<evidence type="ECO:0000313" key="5">
    <source>
        <dbReference type="Ensembl" id="ENSDCDP00010023142.1"/>
    </source>
</evidence>
<evidence type="ECO:0000313" key="6">
    <source>
        <dbReference type="Proteomes" id="UP000694580"/>
    </source>
</evidence>
<feature type="region of interest" description="Disordered" evidence="4">
    <location>
        <begin position="661"/>
        <end position="689"/>
    </location>
</feature>
<dbReference type="InterPro" id="IPR051075">
    <property type="entry name" value="SCF_subunit_WD-repeat"/>
</dbReference>
<evidence type="ECO:0000256" key="2">
    <source>
        <dbReference type="ARBA" id="ARBA00022737"/>
    </source>
</evidence>
<keyword evidence="1 3" id="KW-0853">WD repeat</keyword>
<evidence type="ECO:0000256" key="3">
    <source>
        <dbReference type="PROSITE-ProRule" id="PRU00221"/>
    </source>
</evidence>
<name>A0AAY4BRN6_9TELE</name>
<dbReference type="InterPro" id="IPR019775">
    <property type="entry name" value="WD40_repeat_CS"/>
</dbReference>
<evidence type="ECO:0000256" key="1">
    <source>
        <dbReference type="ARBA" id="ARBA00022574"/>
    </source>
</evidence>
<dbReference type="Gene3D" id="1.20.1280.50">
    <property type="match status" value="1"/>
</dbReference>
<dbReference type="Proteomes" id="UP000694580">
    <property type="component" value="Unplaced"/>
</dbReference>
<dbReference type="InterPro" id="IPR015943">
    <property type="entry name" value="WD40/YVTN_repeat-like_dom_sf"/>
</dbReference>
<dbReference type="InterPro" id="IPR036322">
    <property type="entry name" value="WD40_repeat_dom_sf"/>
</dbReference>
<feature type="region of interest" description="Disordered" evidence="4">
    <location>
        <begin position="109"/>
        <end position="131"/>
    </location>
</feature>
<dbReference type="CDD" id="cd00200">
    <property type="entry name" value="WD40"/>
    <property type="match status" value="1"/>
</dbReference>
<keyword evidence="2" id="KW-0677">Repeat</keyword>
<dbReference type="Gene3D" id="2.130.10.10">
    <property type="entry name" value="YVTN repeat-like/Quinoprotein amine dehydrogenase"/>
    <property type="match status" value="1"/>
</dbReference>
<dbReference type="PANTHER" id="PTHR19872:SF7">
    <property type="entry name" value="F-BOX AND WD REPEAT DOMAIN CONTAINING PROTEIN 10B-RELATED"/>
    <property type="match status" value="1"/>
</dbReference>
<dbReference type="InterPro" id="IPR001680">
    <property type="entry name" value="WD40_rpt"/>
</dbReference>
<reference evidence="5" key="2">
    <citation type="submission" date="2025-09" db="UniProtKB">
        <authorList>
            <consortium name="Ensembl"/>
        </authorList>
    </citation>
    <scope>IDENTIFICATION</scope>
</reference>
<feature type="repeat" description="WD" evidence="3">
    <location>
        <begin position="441"/>
        <end position="482"/>
    </location>
</feature>
<feature type="compositionally biased region" description="Basic and acidic residues" evidence="4">
    <location>
        <begin position="118"/>
        <end position="131"/>
    </location>
</feature>
<reference evidence="5" key="1">
    <citation type="submission" date="2025-08" db="UniProtKB">
        <authorList>
            <consortium name="Ensembl"/>
        </authorList>
    </citation>
    <scope>IDENTIFICATION</scope>
</reference>
<dbReference type="CDD" id="cd22136">
    <property type="entry name" value="F-box_FBXW10"/>
    <property type="match status" value="1"/>
</dbReference>
<dbReference type="Pfam" id="PF00400">
    <property type="entry name" value="WD40"/>
    <property type="match status" value="3"/>
</dbReference>
<dbReference type="SUPFAM" id="SSF50978">
    <property type="entry name" value="WD40 repeat-like"/>
    <property type="match status" value="1"/>
</dbReference>
<dbReference type="PANTHER" id="PTHR19872">
    <property type="entry name" value="UBIQUITIN LIGASE SPECIFICITY FACTOR/HREP PROTEIN"/>
    <property type="match status" value="1"/>
</dbReference>
<gene>
    <name evidence="5" type="primary">LOC114779520</name>
</gene>